<dbReference type="AlphaFoldDB" id="A0AAW6ASA9"/>
<feature type="domain" description="NusG-like N-terminal" evidence="2">
    <location>
        <begin position="2"/>
        <end position="95"/>
    </location>
</feature>
<dbReference type="InterPro" id="IPR006645">
    <property type="entry name" value="NGN-like_dom"/>
</dbReference>
<keyword evidence="1" id="KW-0804">Transcription</keyword>
<evidence type="ECO:0000313" key="3">
    <source>
        <dbReference type="EMBL" id="MDB1999900.1"/>
    </source>
</evidence>
<dbReference type="InterPro" id="IPR036735">
    <property type="entry name" value="NGN_dom_sf"/>
</dbReference>
<evidence type="ECO:0000256" key="1">
    <source>
        <dbReference type="ARBA" id="ARBA00023163"/>
    </source>
</evidence>
<dbReference type="Pfam" id="PF02357">
    <property type="entry name" value="NusG"/>
    <property type="match status" value="1"/>
</dbReference>
<dbReference type="GO" id="GO:0006354">
    <property type="term" value="P:DNA-templated transcription elongation"/>
    <property type="evidence" value="ECO:0007669"/>
    <property type="project" value="InterPro"/>
</dbReference>
<accession>A0AAW6ASA9</accession>
<proteinExistence type="predicted"/>
<protein>
    <submittedName>
        <fullName evidence="3">Transcription termination/antitermination NusG family protein</fullName>
    </submittedName>
</protein>
<gene>
    <name evidence="3" type="ORF">PM006_06770</name>
</gene>
<evidence type="ECO:0000313" key="4">
    <source>
        <dbReference type="Proteomes" id="UP001300871"/>
    </source>
</evidence>
<evidence type="ECO:0000259" key="2">
    <source>
        <dbReference type="Pfam" id="PF02357"/>
    </source>
</evidence>
<comment type="caution">
    <text evidence="3">The sequence shown here is derived from an EMBL/GenBank/DDBJ whole genome shotgun (WGS) entry which is preliminary data.</text>
</comment>
<dbReference type="Proteomes" id="UP001300871">
    <property type="component" value="Unassembled WGS sequence"/>
</dbReference>
<reference evidence="3" key="1">
    <citation type="submission" date="2023-01" db="EMBL/GenBank/DDBJ databases">
        <title>Human gut microbiome strain richness.</title>
        <authorList>
            <person name="Chen-Liaw A."/>
        </authorList>
    </citation>
    <scope>NUCLEOTIDE SEQUENCE</scope>
    <source>
        <strain evidence="3">B1_m1001713B170214d0_201011</strain>
    </source>
</reference>
<dbReference type="Gene3D" id="3.30.70.940">
    <property type="entry name" value="NusG, N-terminal domain"/>
    <property type="match status" value="1"/>
</dbReference>
<sequence length="191" mass="22320">MWYVIQTVTGKEQELMKAIENVLVGNKREETYKRCFTLERECIWRIEGQFRIHIEPLFPSYVFAETDNPDAFFIALKQVPKLAKLLGAEGNFWSIGAYEEQFLHNMIETARKESNLNASEGSRAERYIVQRSLVHVDANGQIVSAEGALRDYWSQIVKQRLRKRSVIIEIPFLGETRRIQLGIRLDEDKFH</sequence>
<dbReference type="EMBL" id="JAQLGM010000012">
    <property type="protein sequence ID" value="MDB1999900.1"/>
    <property type="molecule type" value="Genomic_DNA"/>
</dbReference>
<name>A0AAW6ASA9_CLOSY</name>
<dbReference type="SUPFAM" id="SSF82679">
    <property type="entry name" value="N-utilization substance G protein NusG, N-terminal domain"/>
    <property type="match status" value="1"/>
</dbReference>
<dbReference type="RefSeq" id="WP_055177712.1">
    <property type="nucleotide sequence ID" value="NZ_CYZY01000091.1"/>
</dbReference>
<organism evidence="3 4">
    <name type="scientific">Clostridium symbiosum</name>
    <name type="common">Bacteroides symbiosus</name>
    <dbReference type="NCBI Taxonomy" id="1512"/>
    <lineage>
        <taxon>Bacteria</taxon>
        <taxon>Bacillati</taxon>
        <taxon>Bacillota</taxon>
        <taxon>Clostridia</taxon>
        <taxon>Lachnospirales</taxon>
        <taxon>Lachnospiraceae</taxon>
        <taxon>Otoolea</taxon>
    </lineage>
</organism>